<reference evidence="1" key="1">
    <citation type="submission" date="2021-02" db="EMBL/GenBank/DDBJ databases">
        <authorList>
            <person name="Nowell W R."/>
        </authorList>
    </citation>
    <scope>NUCLEOTIDE SEQUENCE</scope>
</reference>
<comment type="caution">
    <text evidence="1">The sequence shown here is derived from an EMBL/GenBank/DDBJ whole genome shotgun (WGS) entry which is preliminary data.</text>
</comment>
<sequence length="74" mass="8845">MPRPPLAERKKKLYIEMRRRRRQVMRSRFRRSGLNIEALYASIKTVQQTTTIAGHMKEEEANSYGSNELREELH</sequence>
<evidence type="ECO:0000313" key="2">
    <source>
        <dbReference type="EMBL" id="CAF4051480.1"/>
    </source>
</evidence>
<dbReference type="EMBL" id="CAJNOK010016373">
    <property type="protein sequence ID" value="CAF1243936.1"/>
    <property type="molecule type" value="Genomic_DNA"/>
</dbReference>
<dbReference type="EMBL" id="CAJOBA010037922">
    <property type="protein sequence ID" value="CAF4051480.1"/>
    <property type="molecule type" value="Genomic_DNA"/>
</dbReference>
<gene>
    <name evidence="1" type="ORF">OVA965_LOCUS25954</name>
    <name evidence="2" type="ORF">TMI583_LOCUS26687</name>
</gene>
<evidence type="ECO:0000313" key="3">
    <source>
        <dbReference type="Proteomes" id="UP000677228"/>
    </source>
</evidence>
<dbReference type="Proteomes" id="UP000682733">
    <property type="component" value="Unassembled WGS sequence"/>
</dbReference>
<evidence type="ECO:0000313" key="1">
    <source>
        <dbReference type="EMBL" id="CAF1243936.1"/>
    </source>
</evidence>
<protein>
    <submittedName>
        <fullName evidence="1">Uncharacterized protein</fullName>
    </submittedName>
</protein>
<proteinExistence type="predicted"/>
<accession>A0A8S2EUF0</accession>
<organism evidence="1 3">
    <name type="scientific">Didymodactylos carnosus</name>
    <dbReference type="NCBI Taxonomy" id="1234261"/>
    <lineage>
        <taxon>Eukaryota</taxon>
        <taxon>Metazoa</taxon>
        <taxon>Spiralia</taxon>
        <taxon>Gnathifera</taxon>
        <taxon>Rotifera</taxon>
        <taxon>Eurotatoria</taxon>
        <taxon>Bdelloidea</taxon>
        <taxon>Philodinida</taxon>
        <taxon>Philodinidae</taxon>
        <taxon>Didymodactylos</taxon>
    </lineage>
</organism>
<dbReference type="Proteomes" id="UP000677228">
    <property type="component" value="Unassembled WGS sequence"/>
</dbReference>
<dbReference type="AlphaFoldDB" id="A0A8S2EUF0"/>
<name>A0A8S2EUF0_9BILA</name>